<dbReference type="PROSITE" id="PS51718">
    <property type="entry name" value="G_DYNAMIN_2"/>
    <property type="match status" value="1"/>
</dbReference>
<comment type="similarity">
    <text evidence="4">Belongs to the TRAFAC class dynamin-like GTPase superfamily. Dynamin/Fzo/YdjA family.</text>
</comment>
<dbReference type="GO" id="GO:0016020">
    <property type="term" value="C:membrane"/>
    <property type="evidence" value="ECO:0007669"/>
    <property type="project" value="TreeGrafter"/>
</dbReference>
<feature type="domain" description="Dynamin-type G" evidence="6">
    <location>
        <begin position="74"/>
        <end position="358"/>
    </location>
</feature>
<feature type="domain" description="GED" evidence="5">
    <location>
        <begin position="569"/>
        <end position="659"/>
    </location>
</feature>
<dbReference type="InterPro" id="IPR022812">
    <property type="entry name" value="Dynamin"/>
</dbReference>
<dbReference type="GO" id="GO:0005874">
    <property type="term" value="C:microtubule"/>
    <property type="evidence" value="ECO:0007669"/>
    <property type="project" value="TreeGrafter"/>
</dbReference>
<dbReference type="Pfam" id="PF00350">
    <property type="entry name" value="Dynamin_N"/>
    <property type="match status" value="1"/>
</dbReference>
<dbReference type="GO" id="GO:0008017">
    <property type="term" value="F:microtubule binding"/>
    <property type="evidence" value="ECO:0007669"/>
    <property type="project" value="TreeGrafter"/>
</dbReference>
<dbReference type="InterPro" id="IPR030381">
    <property type="entry name" value="G_DYNAMIN_dom"/>
</dbReference>
<dbReference type="InterPro" id="IPR003130">
    <property type="entry name" value="GED"/>
</dbReference>
<dbReference type="PRINTS" id="PR00195">
    <property type="entry name" value="DYNAMIN"/>
</dbReference>
<gene>
    <name evidence="7" type="ORF">RND71_007201</name>
</gene>
<organism evidence="7 8">
    <name type="scientific">Anisodus tanguticus</name>
    <dbReference type="NCBI Taxonomy" id="243964"/>
    <lineage>
        <taxon>Eukaryota</taxon>
        <taxon>Viridiplantae</taxon>
        <taxon>Streptophyta</taxon>
        <taxon>Embryophyta</taxon>
        <taxon>Tracheophyta</taxon>
        <taxon>Spermatophyta</taxon>
        <taxon>Magnoliopsida</taxon>
        <taxon>eudicotyledons</taxon>
        <taxon>Gunneridae</taxon>
        <taxon>Pentapetalae</taxon>
        <taxon>asterids</taxon>
        <taxon>lamiids</taxon>
        <taxon>Solanales</taxon>
        <taxon>Solanaceae</taxon>
        <taxon>Solanoideae</taxon>
        <taxon>Hyoscyameae</taxon>
        <taxon>Anisodus</taxon>
    </lineage>
</organism>
<dbReference type="InterPro" id="IPR019762">
    <property type="entry name" value="Dynamin_GTPase_CS"/>
</dbReference>
<sequence length="659" mass="73589">MATLESLIGLVNRIQRACTILGDHGGEGMSLWEALPTVAVVGGQASISISMLFCLVFVLEPLMNLDSCCKVTLGAKRSLTKMTPYLSSGKSSVLESVVGRDFLPRGSGIVTRRPLVLQLHKIEGGAEYAEFLHAPKRKFADFASVRQEIADETDRITGMSKQISNVPIHLSIYSPNVVNLTLIDLPGLTKVAVEGQPESIVEDIEMMVRSYVEKVEVELETRADVSFMLQPNCIILAISPANQDIATSDAIKLAREVDPSGERTFGVITKLDLMDKGTNALDVLEGRSYKLQHPWVGIVNRSQADINKNVDMMAARRKEQEYFESSPEYGHLAHKMGAEYLAKLLSKHLETVIRQRIPSIIALINKTIDELNAELDRIGRPVGVDGGAQLYTILEMCRAFDRIFREHLEGGRPGGDRIYGVFDHQLPAALKKLPFDRHLSTSNVKKVISEADGYQPHLIAPEQGYRRLIDGSLGFFKGPAEASVDAVHAILKELVRKSLAETQELKRFPSLQSDIAAAANEALDRFRDESRKTVSRLVEMESSYLTVEFFRKIQTEPEKLHANQAQAQAQAQAANVDRYSDNHLRRIGKYQNAVVYCQVREAKRSLLNQFYSQVGRREKEQLGKMLDEDPSLMSKRESIAKRLELYKSARDEIDAVAWK</sequence>
<dbReference type="Gene3D" id="3.40.50.300">
    <property type="entry name" value="P-loop containing nucleotide triphosphate hydrolases"/>
    <property type="match status" value="1"/>
</dbReference>
<dbReference type="Pfam" id="PF01031">
    <property type="entry name" value="Dynamin_M"/>
    <property type="match status" value="1"/>
</dbReference>
<dbReference type="Gene3D" id="1.20.120.1240">
    <property type="entry name" value="Dynamin, middle domain"/>
    <property type="match status" value="1"/>
</dbReference>
<dbReference type="InterPro" id="IPR045063">
    <property type="entry name" value="Dynamin_N"/>
</dbReference>
<proteinExistence type="inferred from homology"/>
<evidence type="ECO:0000259" key="5">
    <source>
        <dbReference type="PROSITE" id="PS51388"/>
    </source>
</evidence>
<evidence type="ECO:0000256" key="3">
    <source>
        <dbReference type="ARBA" id="ARBA00023175"/>
    </source>
</evidence>
<dbReference type="SMART" id="SM00302">
    <property type="entry name" value="GED"/>
    <property type="match status" value="1"/>
</dbReference>
<dbReference type="SUPFAM" id="SSF52540">
    <property type="entry name" value="P-loop containing nucleoside triphosphate hydrolases"/>
    <property type="match status" value="1"/>
</dbReference>
<evidence type="ECO:0000256" key="4">
    <source>
        <dbReference type="RuleBase" id="RU003932"/>
    </source>
</evidence>
<dbReference type="GO" id="GO:0005737">
    <property type="term" value="C:cytoplasm"/>
    <property type="evidence" value="ECO:0007669"/>
    <property type="project" value="TreeGrafter"/>
</dbReference>
<protein>
    <recommendedName>
        <fullName evidence="9">Dynamin-related protein 1C</fullName>
    </recommendedName>
</protein>
<evidence type="ECO:0000256" key="1">
    <source>
        <dbReference type="ARBA" id="ARBA00022741"/>
    </source>
</evidence>
<evidence type="ECO:0008006" key="9">
    <source>
        <dbReference type="Google" id="ProtNLM"/>
    </source>
</evidence>
<dbReference type="AlphaFoldDB" id="A0AAE1SL55"/>
<evidence type="ECO:0000256" key="2">
    <source>
        <dbReference type="ARBA" id="ARBA00023134"/>
    </source>
</evidence>
<keyword evidence="2 4" id="KW-0342">GTP-binding</keyword>
<dbReference type="PANTHER" id="PTHR11566:SF80">
    <property type="entry name" value="PHRAGMOPLASTIN DRP1C"/>
    <property type="match status" value="1"/>
</dbReference>
<name>A0AAE1SL55_9SOLA</name>
<keyword evidence="3" id="KW-0505">Motor protein</keyword>
<comment type="caution">
    <text evidence="7">The sequence shown here is derived from an EMBL/GenBank/DDBJ whole genome shotgun (WGS) entry which is preliminary data.</text>
</comment>
<evidence type="ECO:0000313" key="8">
    <source>
        <dbReference type="Proteomes" id="UP001291623"/>
    </source>
</evidence>
<dbReference type="InterPro" id="IPR020850">
    <property type="entry name" value="GED_dom"/>
</dbReference>
<dbReference type="InterPro" id="IPR000375">
    <property type="entry name" value="Dynamin_stalk"/>
</dbReference>
<dbReference type="InterPro" id="IPR001401">
    <property type="entry name" value="Dynamin_GTPase"/>
</dbReference>
<evidence type="ECO:0000313" key="7">
    <source>
        <dbReference type="EMBL" id="KAK4371817.1"/>
    </source>
</evidence>
<keyword evidence="1 4" id="KW-0547">Nucleotide-binding</keyword>
<accession>A0AAE1SL55</accession>
<dbReference type="PROSITE" id="PS51388">
    <property type="entry name" value="GED"/>
    <property type="match status" value="1"/>
</dbReference>
<dbReference type="SMART" id="SM00053">
    <property type="entry name" value="DYNc"/>
    <property type="match status" value="1"/>
</dbReference>
<evidence type="ECO:0000259" key="6">
    <source>
        <dbReference type="PROSITE" id="PS51718"/>
    </source>
</evidence>
<dbReference type="GO" id="GO:0003924">
    <property type="term" value="F:GTPase activity"/>
    <property type="evidence" value="ECO:0007669"/>
    <property type="project" value="InterPro"/>
</dbReference>
<dbReference type="CDD" id="cd08771">
    <property type="entry name" value="DLP_1"/>
    <property type="match status" value="1"/>
</dbReference>
<dbReference type="EMBL" id="JAVYJV010000004">
    <property type="protein sequence ID" value="KAK4371817.1"/>
    <property type="molecule type" value="Genomic_DNA"/>
</dbReference>
<dbReference type="GO" id="GO:0005525">
    <property type="term" value="F:GTP binding"/>
    <property type="evidence" value="ECO:0007669"/>
    <property type="project" value="UniProtKB-KW"/>
</dbReference>
<dbReference type="PROSITE" id="PS00410">
    <property type="entry name" value="G_DYNAMIN_1"/>
    <property type="match status" value="1"/>
</dbReference>
<dbReference type="PANTHER" id="PTHR11566">
    <property type="entry name" value="DYNAMIN"/>
    <property type="match status" value="1"/>
</dbReference>
<dbReference type="Proteomes" id="UP001291623">
    <property type="component" value="Unassembled WGS sequence"/>
</dbReference>
<dbReference type="InterPro" id="IPR027417">
    <property type="entry name" value="P-loop_NTPase"/>
</dbReference>
<dbReference type="Pfam" id="PF02212">
    <property type="entry name" value="GED"/>
    <property type="match status" value="1"/>
</dbReference>
<reference evidence="7" key="1">
    <citation type="submission" date="2023-12" db="EMBL/GenBank/DDBJ databases">
        <title>Genome assembly of Anisodus tanguticus.</title>
        <authorList>
            <person name="Wang Y.-J."/>
        </authorList>
    </citation>
    <scope>NUCLEOTIDE SEQUENCE</scope>
    <source>
        <strain evidence="7">KB-2021</strain>
        <tissue evidence="7">Leaf</tissue>
    </source>
</reference>
<keyword evidence="8" id="KW-1185">Reference proteome</keyword>